<evidence type="ECO:0000313" key="2">
    <source>
        <dbReference type="EMBL" id="QVK22207.1"/>
    </source>
</evidence>
<evidence type="ECO:0000256" key="1">
    <source>
        <dbReference type="SAM" id="Phobius"/>
    </source>
</evidence>
<feature type="transmembrane region" description="Helical" evidence="1">
    <location>
        <begin position="27"/>
        <end position="48"/>
    </location>
</feature>
<keyword evidence="1" id="KW-0472">Membrane</keyword>
<name>A0ABX8DEH6_9GAMM</name>
<protein>
    <submittedName>
        <fullName evidence="2">Phage holin family protein</fullName>
    </submittedName>
</protein>
<dbReference type="Pfam" id="PF05449">
    <property type="entry name" value="Phage_holin_3_7"/>
    <property type="match status" value="1"/>
</dbReference>
<evidence type="ECO:0000313" key="3">
    <source>
        <dbReference type="Proteomes" id="UP000676428"/>
    </source>
</evidence>
<accession>A0ABX8DEH6</accession>
<sequence>MTTLNALICLAIALRLALFVKRRYRPWISVLAYLLTVACGSQTLLALLHVGNATHWSVLLANAVLAVLVFSANGNLAELFKSSAAHSRLSSWLLHQKPVKEKA</sequence>
<proteinExistence type="predicted"/>
<dbReference type="InterPro" id="IPR008473">
    <property type="entry name" value="Phage_holin_3_7"/>
</dbReference>
<feature type="transmembrane region" description="Helical" evidence="1">
    <location>
        <begin position="55"/>
        <end position="72"/>
    </location>
</feature>
<reference evidence="2 3" key="1">
    <citation type="journal article" date="2012" name="Int. J. Syst. Evol. Microbiol.">
        <title>Shewanella dokdonensis sp. nov., isolated from seawater.</title>
        <authorList>
            <person name="Sung H.R."/>
            <person name="Yoon J.H."/>
            <person name="Ghim S.Y."/>
        </authorList>
    </citation>
    <scope>NUCLEOTIDE SEQUENCE [LARGE SCALE GENOMIC DNA]</scope>
    <source>
        <strain evidence="2 3">DSM 23626</strain>
    </source>
</reference>
<dbReference type="EMBL" id="CP074572">
    <property type="protein sequence ID" value="QVK22207.1"/>
    <property type="molecule type" value="Genomic_DNA"/>
</dbReference>
<keyword evidence="1" id="KW-0812">Transmembrane</keyword>
<organism evidence="2 3">
    <name type="scientific">Shewanella dokdonensis</name>
    <dbReference type="NCBI Taxonomy" id="712036"/>
    <lineage>
        <taxon>Bacteria</taxon>
        <taxon>Pseudomonadati</taxon>
        <taxon>Pseudomonadota</taxon>
        <taxon>Gammaproteobacteria</taxon>
        <taxon>Alteromonadales</taxon>
        <taxon>Shewanellaceae</taxon>
        <taxon>Shewanella</taxon>
    </lineage>
</organism>
<keyword evidence="3" id="KW-1185">Reference proteome</keyword>
<dbReference type="Proteomes" id="UP000676428">
    <property type="component" value="Chromosome"/>
</dbReference>
<gene>
    <name evidence="2" type="ORF">KHX94_12275</name>
</gene>
<keyword evidence="1" id="KW-1133">Transmembrane helix</keyword>
<dbReference type="RefSeq" id="WP_213680864.1">
    <property type="nucleotide sequence ID" value="NZ_CP074572.1"/>
</dbReference>